<keyword evidence="7 8" id="KW-0472">Membrane</keyword>
<evidence type="ECO:0000256" key="6">
    <source>
        <dbReference type="ARBA" id="ARBA00022989"/>
    </source>
</evidence>
<comment type="pathway">
    <text evidence="2">Quinol/quinone metabolism; menaquinone biosynthesis.</text>
</comment>
<keyword evidence="5 8" id="KW-0812">Transmembrane</keyword>
<dbReference type="PIRSF" id="PIRSF005355">
    <property type="entry name" value="UBIAD1"/>
    <property type="match status" value="1"/>
</dbReference>
<dbReference type="EMBL" id="VDUW01000005">
    <property type="protein sequence ID" value="TXL64409.1"/>
    <property type="molecule type" value="Genomic_DNA"/>
</dbReference>
<feature type="transmembrane region" description="Helical" evidence="8">
    <location>
        <begin position="103"/>
        <end position="121"/>
    </location>
</feature>
<feature type="transmembrane region" description="Helical" evidence="8">
    <location>
        <begin position="152"/>
        <end position="174"/>
    </location>
</feature>
<evidence type="ECO:0000256" key="7">
    <source>
        <dbReference type="ARBA" id="ARBA00023136"/>
    </source>
</evidence>
<feature type="transmembrane region" description="Helical" evidence="8">
    <location>
        <begin position="247"/>
        <end position="265"/>
    </location>
</feature>
<feature type="transmembrane region" description="Helical" evidence="8">
    <location>
        <begin position="27"/>
        <end position="45"/>
    </location>
</feature>
<feature type="transmembrane region" description="Helical" evidence="8">
    <location>
        <begin position="221"/>
        <end position="241"/>
    </location>
</feature>
<dbReference type="CDD" id="cd13962">
    <property type="entry name" value="PT_UbiA_UBIAD1"/>
    <property type="match status" value="1"/>
</dbReference>
<dbReference type="Pfam" id="PF01040">
    <property type="entry name" value="UbiA"/>
    <property type="match status" value="1"/>
</dbReference>
<evidence type="ECO:0000256" key="8">
    <source>
        <dbReference type="SAM" id="Phobius"/>
    </source>
</evidence>
<gene>
    <name evidence="9" type="ORF">FHP05_08775</name>
</gene>
<evidence type="ECO:0000256" key="3">
    <source>
        <dbReference type="ARBA" id="ARBA00022428"/>
    </source>
</evidence>
<feature type="transmembrane region" description="Helical" evidence="8">
    <location>
        <begin position="180"/>
        <end position="200"/>
    </location>
</feature>
<dbReference type="Gene3D" id="1.10.357.140">
    <property type="entry name" value="UbiA prenyltransferase"/>
    <property type="match status" value="1"/>
</dbReference>
<keyword evidence="4 9" id="KW-0808">Transferase</keyword>
<dbReference type="UniPathway" id="UPA00079"/>
<evidence type="ECO:0000256" key="1">
    <source>
        <dbReference type="ARBA" id="ARBA00004141"/>
    </source>
</evidence>
<dbReference type="InterPro" id="IPR000537">
    <property type="entry name" value="UbiA_prenyltransferase"/>
</dbReference>
<dbReference type="PANTHER" id="PTHR13929:SF0">
    <property type="entry name" value="UBIA PRENYLTRANSFERASE DOMAIN-CONTAINING PROTEIN 1"/>
    <property type="match status" value="1"/>
</dbReference>
<comment type="subcellular location">
    <subcellularLocation>
        <location evidence="1">Membrane</location>
        <topology evidence="1">Multi-pass membrane protein</topology>
    </subcellularLocation>
</comment>
<evidence type="ECO:0000256" key="2">
    <source>
        <dbReference type="ARBA" id="ARBA00004863"/>
    </source>
</evidence>
<dbReference type="PANTHER" id="PTHR13929">
    <property type="entry name" value="1,4-DIHYDROXY-2-NAPHTHOATE OCTAPRENYLTRANSFERASE"/>
    <property type="match status" value="1"/>
</dbReference>
<dbReference type="InterPro" id="IPR044878">
    <property type="entry name" value="UbiA_sf"/>
</dbReference>
<dbReference type="Proteomes" id="UP000321574">
    <property type="component" value="Unassembled WGS sequence"/>
</dbReference>
<feature type="transmembrane region" description="Helical" evidence="8">
    <location>
        <begin position="127"/>
        <end position="145"/>
    </location>
</feature>
<dbReference type="RefSeq" id="WP_147667177.1">
    <property type="nucleotide sequence ID" value="NZ_VDUW01000005.1"/>
</dbReference>
<keyword evidence="6 8" id="KW-1133">Transmembrane helix</keyword>
<dbReference type="AlphaFoldDB" id="A0A5C8NT44"/>
<dbReference type="OrthoDB" id="9767568at2"/>
<protein>
    <submittedName>
        <fullName evidence="9">Prenyltransferase</fullName>
    </submittedName>
</protein>
<evidence type="ECO:0000313" key="10">
    <source>
        <dbReference type="Proteomes" id="UP000321574"/>
    </source>
</evidence>
<proteinExistence type="predicted"/>
<evidence type="ECO:0000256" key="4">
    <source>
        <dbReference type="ARBA" id="ARBA00022679"/>
    </source>
</evidence>
<accession>A0A5C8NT44</accession>
<dbReference type="GO" id="GO:0004659">
    <property type="term" value="F:prenyltransferase activity"/>
    <property type="evidence" value="ECO:0007669"/>
    <property type="project" value="InterPro"/>
</dbReference>
<dbReference type="InterPro" id="IPR026046">
    <property type="entry name" value="UBIAD1"/>
</dbReference>
<sequence>METCEHDFTEEDTYYCRMSFFQLIRPLTFSGTISPILVGAGFAALNGEVRWDMLFIVLIASLFVQISANLFNDYFDFKHGQDGERWTNYREEAPTYAIKHQQLPYIAGSAIIFAMILGVWISAETSWWMAVIGSIGMISGFFYSAGKYSFSALGLGEVIAAIFLGFVTTILGFVTQGHTLNLQIMVVAFTFALLISTMILTNNIRDIKKDVGFRNTVAMRIGYDAAVRLLTGILFSIYILVIVLIGIGVLPITTIFALFAAFLAFKLRKCFRKDASKEEIIQSMAWAARHHWAFGLLMALGIWLG</sequence>
<keyword evidence="3" id="KW-0474">Menaquinone biosynthesis</keyword>
<dbReference type="GO" id="GO:0009234">
    <property type="term" value="P:menaquinone biosynthetic process"/>
    <property type="evidence" value="ECO:0007669"/>
    <property type="project" value="UniProtKB-UniPathway"/>
</dbReference>
<reference evidence="9 10" key="1">
    <citation type="submission" date="2019-06" db="EMBL/GenBank/DDBJ databases">
        <title>Cerasibacillus sp. nov., isolated from maize field.</title>
        <authorList>
            <person name="Lin S.-Y."/>
            <person name="Tsai C.-F."/>
            <person name="Young C.-C."/>
        </authorList>
    </citation>
    <scope>NUCLEOTIDE SEQUENCE [LARGE SCALE GENOMIC DNA]</scope>
    <source>
        <strain evidence="9 10">CC-CFT480</strain>
    </source>
</reference>
<evidence type="ECO:0000256" key="5">
    <source>
        <dbReference type="ARBA" id="ARBA00022692"/>
    </source>
</evidence>
<dbReference type="GO" id="GO:0042371">
    <property type="term" value="P:vitamin K biosynthetic process"/>
    <property type="evidence" value="ECO:0007669"/>
    <property type="project" value="TreeGrafter"/>
</dbReference>
<comment type="caution">
    <text evidence="9">The sequence shown here is derived from an EMBL/GenBank/DDBJ whole genome shotgun (WGS) entry which is preliminary data.</text>
</comment>
<keyword evidence="10" id="KW-1185">Reference proteome</keyword>
<evidence type="ECO:0000313" key="9">
    <source>
        <dbReference type="EMBL" id="TXL64409.1"/>
    </source>
</evidence>
<organism evidence="9 10">
    <name type="scientific">Cerasibacillus terrae</name>
    <dbReference type="NCBI Taxonomy" id="2498845"/>
    <lineage>
        <taxon>Bacteria</taxon>
        <taxon>Bacillati</taxon>
        <taxon>Bacillota</taxon>
        <taxon>Bacilli</taxon>
        <taxon>Bacillales</taxon>
        <taxon>Bacillaceae</taxon>
        <taxon>Cerasibacillus</taxon>
    </lineage>
</organism>
<dbReference type="GO" id="GO:0016020">
    <property type="term" value="C:membrane"/>
    <property type="evidence" value="ECO:0007669"/>
    <property type="project" value="UniProtKB-SubCell"/>
</dbReference>
<feature type="transmembrane region" description="Helical" evidence="8">
    <location>
        <begin position="51"/>
        <end position="71"/>
    </location>
</feature>
<feature type="transmembrane region" description="Helical" evidence="8">
    <location>
        <begin position="286"/>
        <end position="304"/>
    </location>
</feature>
<name>A0A5C8NT44_9BACI</name>